<evidence type="ECO:0000313" key="2">
    <source>
        <dbReference type="Proteomes" id="UP000799438"/>
    </source>
</evidence>
<dbReference type="AlphaFoldDB" id="A0A6A6ATQ7"/>
<dbReference type="Proteomes" id="UP000799438">
    <property type="component" value="Unassembled WGS sequence"/>
</dbReference>
<reference evidence="1" key="1">
    <citation type="journal article" date="2020" name="Stud. Mycol.">
        <title>101 Dothideomycetes genomes: a test case for predicting lifestyles and emergence of pathogens.</title>
        <authorList>
            <person name="Haridas S."/>
            <person name="Albert R."/>
            <person name="Binder M."/>
            <person name="Bloem J."/>
            <person name="Labutti K."/>
            <person name="Salamov A."/>
            <person name="Andreopoulos B."/>
            <person name="Baker S."/>
            <person name="Barry K."/>
            <person name="Bills G."/>
            <person name="Bluhm B."/>
            <person name="Cannon C."/>
            <person name="Castanera R."/>
            <person name="Culley D."/>
            <person name="Daum C."/>
            <person name="Ezra D."/>
            <person name="Gonzalez J."/>
            <person name="Henrissat B."/>
            <person name="Kuo A."/>
            <person name="Liang C."/>
            <person name="Lipzen A."/>
            <person name="Lutzoni F."/>
            <person name="Magnuson J."/>
            <person name="Mondo S."/>
            <person name="Nolan M."/>
            <person name="Ohm R."/>
            <person name="Pangilinan J."/>
            <person name="Park H.-J."/>
            <person name="Ramirez L."/>
            <person name="Alfaro M."/>
            <person name="Sun H."/>
            <person name="Tritt A."/>
            <person name="Yoshinaga Y."/>
            <person name="Zwiers L.-H."/>
            <person name="Turgeon B."/>
            <person name="Goodwin S."/>
            <person name="Spatafora J."/>
            <person name="Crous P."/>
            <person name="Grigoriev I."/>
        </authorList>
    </citation>
    <scope>NUCLEOTIDE SEQUENCE</scope>
    <source>
        <strain evidence="1">CBS 121167</strain>
    </source>
</reference>
<accession>A0A6A6ATQ7</accession>
<dbReference type="EMBL" id="ML995756">
    <property type="protein sequence ID" value="KAF2135070.1"/>
    <property type="molecule type" value="Genomic_DNA"/>
</dbReference>
<name>A0A6A6ATQ7_9PEZI</name>
<feature type="non-terminal residue" evidence="1">
    <location>
        <position position="1"/>
    </location>
</feature>
<dbReference type="OrthoDB" id="5152103at2759"/>
<keyword evidence="2" id="KW-1185">Reference proteome</keyword>
<gene>
    <name evidence="1" type="ORF">K452DRAFT_261107</name>
</gene>
<organism evidence="1 2">
    <name type="scientific">Aplosporella prunicola CBS 121167</name>
    <dbReference type="NCBI Taxonomy" id="1176127"/>
    <lineage>
        <taxon>Eukaryota</taxon>
        <taxon>Fungi</taxon>
        <taxon>Dikarya</taxon>
        <taxon>Ascomycota</taxon>
        <taxon>Pezizomycotina</taxon>
        <taxon>Dothideomycetes</taxon>
        <taxon>Dothideomycetes incertae sedis</taxon>
        <taxon>Botryosphaeriales</taxon>
        <taxon>Aplosporellaceae</taxon>
        <taxon>Aplosporella</taxon>
    </lineage>
</organism>
<protein>
    <submittedName>
        <fullName evidence="1">Uncharacterized protein</fullName>
    </submittedName>
</protein>
<evidence type="ECO:0000313" key="1">
    <source>
        <dbReference type="EMBL" id="KAF2135070.1"/>
    </source>
</evidence>
<proteinExistence type="predicted"/>
<sequence>CISTNLAGAGLRSVARNNKATRLLTRPGQATKSSAKDLSLRIVKLQFASWRHRFPRSPRRRPARILGQRPIRIRLRCAGENHPVLAWILT</sequence>